<evidence type="ECO:0000259" key="1">
    <source>
        <dbReference type="Pfam" id="PF07811"/>
    </source>
</evidence>
<protein>
    <submittedName>
        <fullName evidence="2">Pilus assembly protein</fullName>
    </submittedName>
</protein>
<feature type="domain" description="TadE-like" evidence="1">
    <location>
        <begin position="17"/>
        <end position="59"/>
    </location>
</feature>
<dbReference type="InterPro" id="IPR012495">
    <property type="entry name" value="TadE-like_dom"/>
</dbReference>
<dbReference type="EMBL" id="CP063365">
    <property type="protein sequence ID" value="QRG10269.1"/>
    <property type="molecule type" value="Genomic_DNA"/>
</dbReference>
<dbReference type="RefSeq" id="WP_203197139.1">
    <property type="nucleotide sequence ID" value="NZ_CP063365.1"/>
</dbReference>
<gene>
    <name evidence="2" type="ORF">EZH22_31005</name>
</gene>
<dbReference type="AlphaFoldDB" id="A0A974SMA7"/>
<name>A0A974SMA7_9HYPH</name>
<evidence type="ECO:0000313" key="2">
    <source>
        <dbReference type="EMBL" id="QRG10269.1"/>
    </source>
</evidence>
<sequence>MVAVFRLPRRLWGDQRGSSLIEFALVLPPILLVATTILEVSAAMIAQQVLDTRTADAARMITKGGLDGLTVAAASDKIRATVCQGEVLPFLTGAACSSGLQIGVQAVAGGAAIPPAVTGGAINGAAFSVTATSGASVYLIRTGLTLPSMSAYWSSSLNNLSNGRRFIISGAIAKVDPYAKYDSTGSSPAPVF</sequence>
<dbReference type="Proteomes" id="UP000596427">
    <property type="component" value="Plasmid unnamed3"/>
</dbReference>
<reference evidence="2 3" key="1">
    <citation type="submission" date="2020-10" db="EMBL/GenBank/DDBJ databases">
        <title>Degradation of 1,4-Dioxane by Xanthobacter sp. YN2, via a Novel Group-2 Soluble Di-Iron Monooxygenase.</title>
        <authorList>
            <person name="Ma F."/>
            <person name="Wang Y."/>
            <person name="Yang J."/>
            <person name="Guo H."/>
            <person name="Su D."/>
            <person name="Yu L."/>
        </authorList>
    </citation>
    <scope>NUCLEOTIDE SEQUENCE [LARGE SCALE GENOMIC DNA]</scope>
    <source>
        <strain evidence="2 3">YN2</strain>
        <plasmid evidence="2 3">unnamed3</plasmid>
    </source>
</reference>
<accession>A0A974SMA7</accession>
<dbReference type="Pfam" id="PF07811">
    <property type="entry name" value="TadE"/>
    <property type="match status" value="1"/>
</dbReference>
<evidence type="ECO:0000313" key="3">
    <source>
        <dbReference type="Proteomes" id="UP000596427"/>
    </source>
</evidence>
<geneLocation type="plasmid" evidence="2 3">
    <name>unnamed3</name>
</geneLocation>
<keyword evidence="3" id="KW-1185">Reference proteome</keyword>
<organism evidence="2 3">
    <name type="scientific">Xanthobacter dioxanivorans</name>
    <dbReference type="NCBI Taxonomy" id="2528964"/>
    <lineage>
        <taxon>Bacteria</taxon>
        <taxon>Pseudomonadati</taxon>
        <taxon>Pseudomonadota</taxon>
        <taxon>Alphaproteobacteria</taxon>
        <taxon>Hyphomicrobiales</taxon>
        <taxon>Xanthobacteraceae</taxon>
        <taxon>Xanthobacter</taxon>
    </lineage>
</organism>
<dbReference type="KEGG" id="xdi:EZH22_31005"/>
<keyword evidence="2" id="KW-0614">Plasmid</keyword>
<proteinExistence type="predicted"/>